<keyword evidence="6 10" id="KW-0594">Phospholipid biosynthesis</keyword>
<sequence length="349" mass="36891">MSAGLAISLDAMGGDHAPDMVVRGADIARQRFPQVRFLFFGDEARLKPLLKDFPALAATSEIHHADTVIKMEDKPSQALRGGRGSSMRLAIDAVQSGSAHAVVSAGNTGALMAMAKFVLKTMPGIDRPAIASFFPTMRSESVMLDLGANIVCDASNLVQFAVMGNVFARTVLGVREPSTGLLNVGSEELKGHDAVREAAAILRQANLPGRFHGFVEGDDLAKGTVDVFVTDGFTGNVALKSIEGTVKLYGYFLRQSFGSALLAKLGYLLARPALNALRARVDPRRYNGAIFMGLNGICIKSHGGTDAFGFANAIGVAVDMVQNGAIENMKRDFDQMMTIPGAVTGTAAV</sequence>
<keyword evidence="3 10" id="KW-0444">Lipid biosynthesis</keyword>
<keyword evidence="7 10" id="KW-1208">Phospholipid metabolism</keyword>
<dbReference type="Gene3D" id="3.40.718.10">
    <property type="entry name" value="Isopropylmalate Dehydrogenase"/>
    <property type="match status" value="1"/>
</dbReference>
<keyword evidence="12" id="KW-1185">Reference proteome</keyword>
<evidence type="ECO:0000313" key="12">
    <source>
        <dbReference type="Proteomes" id="UP001279642"/>
    </source>
</evidence>
<dbReference type="RefSeq" id="WP_320508261.1">
    <property type="nucleotide sequence ID" value="NZ_JAXCLW010000002.1"/>
</dbReference>
<comment type="catalytic activity">
    <reaction evidence="1 10">
        <text>a fatty acyl-[ACP] + phosphate = an acyl phosphate + holo-[ACP]</text>
        <dbReference type="Rhea" id="RHEA:42292"/>
        <dbReference type="Rhea" id="RHEA-COMP:9685"/>
        <dbReference type="Rhea" id="RHEA-COMP:14125"/>
        <dbReference type="ChEBI" id="CHEBI:43474"/>
        <dbReference type="ChEBI" id="CHEBI:59918"/>
        <dbReference type="ChEBI" id="CHEBI:64479"/>
        <dbReference type="ChEBI" id="CHEBI:138651"/>
        <dbReference type="EC" id="2.3.1.274"/>
    </reaction>
</comment>
<protein>
    <recommendedName>
        <fullName evidence="8 10">Phosphate acyltransferase</fullName>
        <ecNumber evidence="8 10">2.3.1.274</ecNumber>
    </recommendedName>
    <alternativeName>
        <fullName evidence="10">Acyl-ACP phosphotransacylase</fullName>
    </alternativeName>
    <alternativeName>
        <fullName evidence="10">Acyl-[acyl-carrier-protein]--phosphate acyltransferase</fullName>
    </alternativeName>
    <alternativeName>
        <fullName evidence="10">Phosphate-acyl-ACP acyltransferase</fullName>
    </alternativeName>
</protein>
<evidence type="ECO:0000256" key="5">
    <source>
        <dbReference type="ARBA" id="ARBA00023098"/>
    </source>
</evidence>
<dbReference type="PIRSF" id="PIRSF002465">
    <property type="entry name" value="Phsphlp_syn_PlsX"/>
    <property type="match status" value="1"/>
</dbReference>
<keyword evidence="11" id="KW-0012">Acyltransferase</keyword>
<evidence type="ECO:0000256" key="2">
    <source>
        <dbReference type="ARBA" id="ARBA00022490"/>
    </source>
</evidence>
<accession>A0ABU5EA47</accession>
<evidence type="ECO:0000256" key="7">
    <source>
        <dbReference type="ARBA" id="ARBA00023264"/>
    </source>
</evidence>
<dbReference type="SUPFAM" id="SSF53659">
    <property type="entry name" value="Isocitrate/Isopropylmalate dehydrogenase-like"/>
    <property type="match status" value="1"/>
</dbReference>
<evidence type="ECO:0000256" key="4">
    <source>
        <dbReference type="ARBA" id="ARBA00022679"/>
    </source>
</evidence>
<comment type="subunit">
    <text evidence="9 10">Homodimer. Probably interacts with PlsY.</text>
</comment>
<evidence type="ECO:0000256" key="6">
    <source>
        <dbReference type="ARBA" id="ARBA00023209"/>
    </source>
</evidence>
<comment type="pathway">
    <text evidence="10">Lipid metabolism; phospholipid metabolism.</text>
</comment>
<reference evidence="11 12" key="1">
    <citation type="journal article" date="2016" name="Antonie Van Leeuwenhoek">
        <title>Dongia soli sp. nov., isolated from soil from Dokdo, Korea.</title>
        <authorList>
            <person name="Kim D.U."/>
            <person name="Lee H."/>
            <person name="Kim H."/>
            <person name="Kim S.G."/>
            <person name="Ka J.O."/>
        </authorList>
    </citation>
    <scope>NUCLEOTIDE SEQUENCE [LARGE SCALE GENOMIC DNA]</scope>
    <source>
        <strain evidence="11 12">D78</strain>
    </source>
</reference>
<dbReference type="InterPro" id="IPR003664">
    <property type="entry name" value="FA_synthesis"/>
</dbReference>
<dbReference type="PANTHER" id="PTHR30100:SF1">
    <property type="entry name" value="PHOSPHATE ACYLTRANSFERASE"/>
    <property type="match status" value="1"/>
</dbReference>
<comment type="function">
    <text evidence="10">Catalyzes the reversible formation of acyl-phosphate (acyl-PO(4)) from acyl-[acyl-carrier-protein] (acyl-ACP). This enzyme utilizes acyl-ACP as fatty acyl donor, but not acyl-CoA.</text>
</comment>
<dbReference type="NCBIfam" id="TIGR00182">
    <property type="entry name" value="plsX"/>
    <property type="match status" value="1"/>
</dbReference>
<dbReference type="Proteomes" id="UP001279642">
    <property type="component" value="Unassembled WGS sequence"/>
</dbReference>
<comment type="caution">
    <text evidence="11">The sequence shown here is derived from an EMBL/GenBank/DDBJ whole genome shotgun (WGS) entry which is preliminary data.</text>
</comment>
<gene>
    <name evidence="10 11" type="primary">plsX</name>
    <name evidence="11" type="ORF">SMD27_10205</name>
</gene>
<dbReference type="EC" id="2.3.1.274" evidence="8 10"/>
<evidence type="ECO:0000256" key="9">
    <source>
        <dbReference type="ARBA" id="ARBA00046608"/>
    </source>
</evidence>
<organism evidence="11 12">
    <name type="scientific">Dongia soli</name>
    <dbReference type="NCBI Taxonomy" id="600628"/>
    <lineage>
        <taxon>Bacteria</taxon>
        <taxon>Pseudomonadati</taxon>
        <taxon>Pseudomonadota</taxon>
        <taxon>Alphaproteobacteria</taxon>
        <taxon>Rhodospirillales</taxon>
        <taxon>Dongiaceae</taxon>
        <taxon>Dongia</taxon>
    </lineage>
</organism>
<keyword evidence="2 10" id="KW-0963">Cytoplasm</keyword>
<comment type="similarity">
    <text evidence="10">Belongs to the PlsX family.</text>
</comment>
<name>A0ABU5EA47_9PROT</name>
<evidence type="ECO:0000256" key="8">
    <source>
        <dbReference type="ARBA" id="ARBA00024069"/>
    </source>
</evidence>
<proteinExistence type="inferred from homology"/>
<dbReference type="GO" id="GO:0043811">
    <property type="term" value="F:phosphate:acyl-[acyl carrier protein] acyltransferase activity"/>
    <property type="evidence" value="ECO:0007669"/>
    <property type="project" value="UniProtKB-EC"/>
</dbReference>
<evidence type="ECO:0000256" key="1">
    <source>
        <dbReference type="ARBA" id="ARBA00001232"/>
    </source>
</evidence>
<dbReference type="Pfam" id="PF02504">
    <property type="entry name" value="FA_synthesis"/>
    <property type="match status" value="1"/>
</dbReference>
<dbReference type="EMBL" id="JAXCLW010000002">
    <property type="protein sequence ID" value="MDY0883216.1"/>
    <property type="molecule type" value="Genomic_DNA"/>
</dbReference>
<keyword evidence="5 10" id="KW-0443">Lipid metabolism</keyword>
<dbReference type="HAMAP" id="MF_00019">
    <property type="entry name" value="PlsX"/>
    <property type="match status" value="1"/>
</dbReference>
<dbReference type="InterPro" id="IPR012281">
    <property type="entry name" value="Phospholipid_synth_PlsX-like"/>
</dbReference>
<evidence type="ECO:0000256" key="10">
    <source>
        <dbReference type="HAMAP-Rule" id="MF_00019"/>
    </source>
</evidence>
<evidence type="ECO:0000313" key="11">
    <source>
        <dbReference type="EMBL" id="MDY0883216.1"/>
    </source>
</evidence>
<comment type="subcellular location">
    <subcellularLocation>
        <location evidence="10">Cytoplasm</location>
    </subcellularLocation>
    <text evidence="10">Associated with the membrane possibly through PlsY.</text>
</comment>
<dbReference type="PANTHER" id="PTHR30100">
    <property type="entry name" value="FATTY ACID/PHOSPHOLIPID SYNTHESIS PROTEIN PLSX"/>
    <property type="match status" value="1"/>
</dbReference>
<keyword evidence="4 10" id="KW-0808">Transferase</keyword>
<evidence type="ECO:0000256" key="3">
    <source>
        <dbReference type="ARBA" id="ARBA00022516"/>
    </source>
</evidence>